<dbReference type="Pfam" id="PF01633">
    <property type="entry name" value="Choline_kinase"/>
    <property type="match status" value="1"/>
</dbReference>
<organism evidence="5 6">
    <name type="scientific">Epichloe festucae (strain Fl1)</name>
    <dbReference type="NCBI Taxonomy" id="877507"/>
    <lineage>
        <taxon>Eukaryota</taxon>
        <taxon>Fungi</taxon>
        <taxon>Dikarya</taxon>
        <taxon>Ascomycota</taxon>
        <taxon>Pezizomycotina</taxon>
        <taxon>Sordariomycetes</taxon>
        <taxon>Hypocreomycetidae</taxon>
        <taxon>Hypocreales</taxon>
        <taxon>Clavicipitaceae</taxon>
        <taxon>Epichloe</taxon>
    </lineage>
</organism>
<evidence type="ECO:0000256" key="1">
    <source>
        <dbReference type="ARBA" id="ARBA00037883"/>
    </source>
</evidence>
<accession>A0A7S9KRG1</accession>
<dbReference type="Gene3D" id="3.90.1200.10">
    <property type="match status" value="1"/>
</dbReference>
<dbReference type="SUPFAM" id="SSF56112">
    <property type="entry name" value="Protein kinase-like (PK-like)"/>
    <property type="match status" value="1"/>
</dbReference>
<dbReference type="GO" id="GO:0004305">
    <property type="term" value="F:ethanolamine kinase activity"/>
    <property type="evidence" value="ECO:0007669"/>
    <property type="project" value="UniProtKB-EC"/>
</dbReference>
<evidence type="ECO:0000256" key="2">
    <source>
        <dbReference type="ARBA" id="ARBA00038211"/>
    </source>
</evidence>
<dbReference type="GO" id="GO:0005737">
    <property type="term" value="C:cytoplasm"/>
    <property type="evidence" value="ECO:0007669"/>
    <property type="project" value="TreeGrafter"/>
</dbReference>
<dbReference type="EC" id="2.7.1.82" evidence="3"/>
<dbReference type="OrthoDB" id="10267235at2759"/>
<evidence type="ECO:0000256" key="4">
    <source>
        <dbReference type="SAM" id="MobiDB-lite"/>
    </source>
</evidence>
<feature type="compositionally biased region" description="Basic and acidic residues" evidence="4">
    <location>
        <begin position="402"/>
        <end position="413"/>
    </location>
</feature>
<dbReference type="CDD" id="cd05157">
    <property type="entry name" value="ETNK_euk"/>
    <property type="match status" value="1"/>
</dbReference>
<evidence type="ECO:0000313" key="5">
    <source>
        <dbReference type="EMBL" id="QPG99270.1"/>
    </source>
</evidence>
<reference evidence="5 6" key="1">
    <citation type="journal article" date="2018" name="PLoS Genet.">
        <title>Repeat elements organise 3D genome structure and mediate transcription in the filamentous fungus Epichloe festucae.</title>
        <authorList>
            <person name="Winter D.J."/>
            <person name="Ganley A.R.D."/>
            <person name="Young C.A."/>
            <person name="Liachko I."/>
            <person name="Schardl C.L."/>
            <person name="Dupont P.Y."/>
            <person name="Berry D."/>
            <person name="Ram A."/>
            <person name="Scott B."/>
            <person name="Cox M.P."/>
        </authorList>
    </citation>
    <scope>NUCLEOTIDE SEQUENCE [LARGE SCALE GENOMIC DNA]</scope>
    <source>
        <strain evidence="5 6">Fl1</strain>
    </source>
</reference>
<dbReference type="InterPro" id="IPR011009">
    <property type="entry name" value="Kinase-like_dom_sf"/>
</dbReference>
<sequence length="413" mass="46148">MSPAAAAAAATTAVTHGEHGHVRFIPLRYDNSDSHNSAMKLILTLFPHWAADEAHIDFVRFTDGITNTLLKAVNRRPGLSKADEDRDAVLLRAYGNGTDVLIDREREAANHELLMKYNLAPPLLARFGNGMLYRFIPGAVAQPKDLADPPILRAIARRLAQWHATVPCIPDSSLRRDSSSNGDSNNNSIIAKAAAGKPIPNVWTTMQKWILALPTDTEPRRERKSLLQKELEEMIQRLGQRPGLGHDGLVFAHCDLLCANVIINRDADAEPSVSFIDYEYGTPSPVAFDIANHFAEWVGYSCDYSAIPTRSQRLAFIREYIGTYAKLVGQTMNQEEETQKLMDEVDLFRGVPGFFWGIWSLIQATISHIDFDYSSYAEERLGEYWAHKNEADGSRAASGKELPLREQRWASSE</sequence>
<comment type="similarity">
    <text evidence="2">Belongs to the choline/ethanolamine kinase family.</text>
</comment>
<comment type="pathway">
    <text evidence="1">Phospholipid metabolism; phosphatidylethanolamine biosynthesis; phosphatidylethanolamine from ethanolamine: step 1/3.</text>
</comment>
<dbReference type="GO" id="GO:0006646">
    <property type="term" value="P:phosphatidylethanolamine biosynthetic process"/>
    <property type="evidence" value="ECO:0007669"/>
    <property type="project" value="TreeGrafter"/>
</dbReference>
<protein>
    <recommendedName>
        <fullName evidence="3">ethanolamine kinase</fullName>
        <ecNumber evidence="3">2.7.1.82</ecNumber>
    </recommendedName>
</protein>
<keyword evidence="6" id="KW-1185">Reference proteome</keyword>
<gene>
    <name evidence="5" type="ORF">C2857_001349</name>
</gene>
<dbReference type="PANTHER" id="PTHR22603:SF66">
    <property type="entry name" value="ETHANOLAMINE KINASE"/>
    <property type="match status" value="1"/>
</dbReference>
<dbReference type="PANTHER" id="PTHR22603">
    <property type="entry name" value="CHOLINE/ETHANOALAMINE KINASE"/>
    <property type="match status" value="1"/>
</dbReference>
<dbReference type="AlphaFoldDB" id="A0A7S9KRG1"/>
<evidence type="ECO:0000313" key="6">
    <source>
        <dbReference type="Proteomes" id="UP000594364"/>
    </source>
</evidence>
<feature type="region of interest" description="Disordered" evidence="4">
    <location>
        <begin position="391"/>
        <end position="413"/>
    </location>
</feature>
<dbReference type="EMBL" id="CP031387">
    <property type="protein sequence ID" value="QPG99270.1"/>
    <property type="molecule type" value="Genomic_DNA"/>
</dbReference>
<dbReference type="Proteomes" id="UP000594364">
    <property type="component" value="Chromosome 3"/>
</dbReference>
<evidence type="ECO:0000256" key="3">
    <source>
        <dbReference type="ARBA" id="ARBA00038874"/>
    </source>
</evidence>
<name>A0A7S9KRG1_EPIFF</name>
<proteinExistence type="inferred from homology"/>